<dbReference type="AlphaFoldDB" id="A0A151Z5R1"/>
<keyword evidence="2" id="KW-0479">Metal-binding</keyword>
<dbReference type="GO" id="GO:0005655">
    <property type="term" value="C:nucleolar ribonuclease P complex"/>
    <property type="evidence" value="ECO:0007669"/>
    <property type="project" value="TreeGrafter"/>
</dbReference>
<dbReference type="InParanoid" id="A0A151Z5R1"/>
<dbReference type="InterPro" id="IPR007175">
    <property type="entry name" value="Rpr2/Snm1/Rpp21"/>
</dbReference>
<gene>
    <name evidence="6" type="ORF">DLAC_09951</name>
</gene>
<accession>A0A151Z5R1</accession>
<dbReference type="Proteomes" id="UP000076078">
    <property type="component" value="Unassembled WGS sequence"/>
</dbReference>
<evidence type="ECO:0000313" key="6">
    <source>
        <dbReference type="EMBL" id="KYQ89291.1"/>
    </source>
</evidence>
<name>A0A151Z5R1_TIELA</name>
<feature type="compositionally biased region" description="Basic and acidic residues" evidence="5">
    <location>
        <begin position="31"/>
        <end position="43"/>
    </location>
</feature>
<evidence type="ECO:0000313" key="7">
    <source>
        <dbReference type="Proteomes" id="UP000076078"/>
    </source>
</evidence>
<evidence type="ECO:0000256" key="1">
    <source>
        <dbReference type="ARBA" id="ARBA00022694"/>
    </source>
</evidence>
<comment type="caution">
    <text evidence="6">The sequence shown here is derived from an EMBL/GenBank/DDBJ whole genome shotgun (WGS) entry which is preliminary data.</text>
</comment>
<feature type="region of interest" description="Disordered" evidence="5">
    <location>
        <begin position="1"/>
        <end position="47"/>
    </location>
</feature>
<comment type="similarity">
    <text evidence="4">Belongs to the eukaryotic/archaeal RNase P protein component 4 family.</text>
</comment>
<dbReference type="Gene3D" id="6.20.50.20">
    <property type="match status" value="1"/>
</dbReference>
<dbReference type="EMBL" id="LODT01000041">
    <property type="protein sequence ID" value="KYQ89291.1"/>
    <property type="molecule type" value="Genomic_DNA"/>
</dbReference>
<dbReference type="Pfam" id="PF04032">
    <property type="entry name" value="Rpr2"/>
    <property type="match status" value="1"/>
</dbReference>
<evidence type="ECO:0000256" key="2">
    <source>
        <dbReference type="ARBA" id="ARBA00022723"/>
    </source>
</evidence>
<dbReference type="PANTHER" id="PTHR14742:SF0">
    <property type="entry name" value="RIBONUCLEASE P PROTEIN SUBUNIT P21"/>
    <property type="match status" value="1"/>
</dbReference>
<dbReference type="STRING" id="361077.A0A151Z5R1"/>
<proteinExistence type="inferred from homology"/>
<evidence type="ECO:0000256" key="3">
    <source>
        <dbReference type="ARBA" id="ARBA00022833"/>
    </source>
</evidence>
<organism evidence="6 7">
    <name type="scientific">Tieghemostelium lacteum</name>
    <name type="common">Slime mold</name>
    <name type="synonym">Dictyostelium lacteum</name>
    <dbReference type="NCBI Taxonomy" id="361077"/>
    <lineage>
        <taxon>Eukaryota</taxon>
        <taxon>Amoebozoa</taxon>
        <taxon>Evosea</taxon>
        <taxon>Eumycetozoa</taxon>
        <taxon>Dictyostelia</taxon>
        <taxon>Dictyosteliales</taxon>
        <taxon>Raperosteliaceae</taxon>
        <taxon>Tieghemostelium</taxon>
    </lineage>
</organism>
<keyword evidence="1" id="KW-0819">tRNA processing</keyword>
<dbReference type="GO" id="GO:0046872">
    <property type="term" value="F:metal ion binding"/>
    <property type="evidence" value="ECO:0007669"/>
    <property type="project" value="UniProtKB-KW"/>
</dbReference>
<dbReference type="OrthoDB" id="128536at2759"/>
<keyword evidence="7" id="KW-1185">Reference proteome</keyword>
<dbReference type="GO" id="GO:0008033">
    <property type="term" value="P:tRNA processing"/>
    <property type="evidence" value="ECO:0007669"/>
    <property type="project" value="UniProtKB-KW"/>
</dbReference>
<feature type="compositionally biased region" description="Polar residues" evidence="5">
    <location>
        <begin position="8"/>
        <end position="17"/>
    </location>
</feature>
<protein>
    <submittedName>
        <fullName evidence="6">RNase P protein subunit</fullName>
    </submittedName>
</protein>
<evidence type="ECO:0000256" key="4">
    <source>
        <dbReference type="ARBA" id="ARBA00038402"/>
    </source>
</evidence>
<evidence type="ECO:0000256" key="5">
    <source>
        <dbReference type="SAM" id="MobiDB-lite"/>
    </source>
</evidence>
<dbReference type="PANTHER" id="PTHR14742">
    <property type="entry name" value="RIBONUCLEASE P SUBUNIT P21"/>
    <property type="match status" value="1"/>
</dbReference>
<sequence length="146" mass="16324">MNVDEPKTNTPTITSTGPEKPPNKPTAKQSKKNEPKSSKKEKTAGISDSNKTLNYLYQASNLLTTQGNLVLARHYNKSSKQIALKTVQRLNKSIKRTTCKRCCAVLIPGITSTNRISDNRESHLVTTCKHCKKVKRFPIKSDKNIQ</sequence>
<dbReference type="OMA" id="GHERINF"/>
<keyword evidence="3" id="KW-0862">Zinc</keyword>
<reference evidence="6 7" key="1">
    <citation type="submission" date="2015-12" db="EMBL/GenBank/DDBJ databases">
        <title>Dictyostelia acquired genes for synthesis and detection of signals that induce cell-type specialization by lateral gene transfer from prokaryotes.</title>
        <authorList>
            <person name="Gloeckner G."/>
            <person name="Schaap P."/>
        </authorList>
    </citation>
    <scope>NUCLEOTIDE SEQUENCE [LARGE SCALE GENOMIC DNA]</scope>
    <source>
        <strain evidence="6 7">TK</strain>
    </source>
</reference>